<keyword evidence="2" id="KW-0503">Monooxygenase</keyword>
<evidence type="ECO:0000259" key="1">
    <source>
        <dbReference type="Pfam" id="PF03992"/>
    </source>
</evidence>
<dbReference type="EC" id="1.-.-.-" evidence="2"/>
<dbReference type="InterPro" id="IPR007138">
    <property type="entry name" value="ABM_dom"/>
</dbReference>
<dbReference type="Pfam" id="PF03992">
    <property type="entry name" value="ABM"/>
    <property type="match status" value="1"/>
</dbReference>
<keyword evidence="2" id="KW-0560">Oxidoreductase</keyword>
<reference evidence="2 3" key="1">
    <citation type="submission" date="2024-09" db="EMBL/GenBank/DDBJ databases">
        <authorList>
            <person name="Sun Q."/>
            <person name="Mori K."/>
        </authorList>
    </citation>
    <scope>NUCLEOTIDE SEQUENCE [LARGE SCALE GENOMIC DNA]</scope>
    <source>
        <strain evidence="2 3">JCM 3307</strain>
    </source>
</reference>
<organism evidence="2 3">
    <name type="scientific">Dactylosporangium vinaceum</name>
    <dbReference type="NCBI Taxonomy" id="53362"/>
    <lineage>
        <taxon>Bacteria</taxon>
        <taxon>Bacillati</taxon>
        <taxon>Actinomycetota</taxon>
        <taxon>Actinomycetes</taxon>
        <taxon>Micromonosporales</taxon>
        <taxon>Micromonosporaceae</taxon>
        <taxon>Dactylosporangium</taxon>
    </lineage>
</organism>
<evidence type="ECO:0000313" key="3">
    <source>
        <dbReference type="Proteomes" id="UP001589608"/>
    </source>
</evidence>
<gene>
    <name evidence="2" type="ORF">ACFFTR_23090</name>
</gene>
<feature type="domain" description="ABM" evidence="1">
    <location>
        <begin position="7"/>
        <end position="72"/>
    </location>
</feature>
<evidence type="ECO:0000313" key="2">
    <source>
        <dbReference type="EMBL" id="MFB9445977.1"/>
    </source>
</evidence>
<dbReference type="EMBL" id="JBHMCA010000043">
    <property type="protein sequence ID" value="MFB9445977.1"/>
    <property type="molecule type" value="Genomic_DNA"/>
</dbReference>
<dbReference type="RefSeq" id="WP_223092968.1">
    <property type="nucleotide sequence ID" value="NZ_CP061913.1"/>
</dbReference>
<dbReference type="Gene3D" id="3.30.70.100">
    <property type="match status" value="1"/>
</dbReference>
<dbReference type="GO" id="GO:0004497">
    <property type="term" value="F:monooxygenase activity"/>
    <property type="evidence" value="ECO:0007669"/>
    <property type="project" value="UniProtKB-KW"/>
</dbReference>
<accession>A0ABV5MAU2</accession>
<protein>
    <submittedName>
        <fullName evidence="2">Quinol monooxygenase</fullName>
        <ecNumber evidence="2">1.-.-.-</ecNumber>
    </submittedName>
</protein>
<keyword evidence="3" id="KW-1185">Reference proteome</keyword>
<dbReference type="InterPro" id="IPR011008">
    <property type="entry name" value="Dimeric_a/b-barrel"/>
</dbReference>
<dbReference type="Proteomes" id="UP001589608">
    <property type="component" value="Unassembled WGS sequence"/>
</dbReference>
<comment type="caution">
    <text evidence="2">The sequence shown here is derived from an EMBL/GenBank/DDBJ whole genome shotgun (WGS) entry which is preliminary data.</text>
</comment>
<dbReference type="SUPFAM" id="SSF54909">
    <property type="entry name" value="Dimeric alpha+beta barrel"/>
    <property type="match status" value="1"/>
</dbReference>
<name>A0ABV5MAU2_9ACTN</name>
<proteinExistence type="predicted"/>
<sequence length="104" mass="11164">MSAVGRFSVHGRITAKPGQREALLARFRDVLELGIPGLEWCSISTLQSDPDTICMTQIWTDRAAHDAGTRSGIVASATERAMALVAGSMEGSYGQVAYLRSQAH</sequence>